<organism evidence="1 2">
    <name type="scientific">Comamonas terrigena</name>
    <dbReference type="NCBI Taxonomy" id="32013"/>
    <lineage>
        <taxon>Bacteria</taxon>
        <taxon>Pseudomonadati</taxon>
        <taxon>Pseudomonadota</taxon>
        <taxon>Betaproteobacteria</taxon>
        <taxon>Burkholderiales</taxon>
        <taxon>Comamonadaceae</taxon>
        <taxon>Comamonas</taxon>
    </lineage>
</organism>
<comment type="caution">
    <text evidence="1">The sequence shown here is derived from an EMBL/GenBank/DDBJ whole genome shotgun (WGS) entry which is preliminary data.</text>
</comment>
<dbReference type="Proteomes" id="UP000220246">
    <property type="component" value="Unassembled WGS sequence"/>
</dbReference>
<evidence type="ECO:0000313" key="2">
    <source>
        <dbReference type="Proteomes" id="UP000220246"/>
    </source>
</evidence>
<gene>
    <name evidence="1" type="ORF">CRM82_00020</name>
</gene>
<protein>
    <submittedName>
        <fullName evidence="1">Uncharacterized protein</fullName>
    </submittedName>
</protein>
<accession>A0A2A7UPS8</accession>
<dbReference type="InterPro" id="IPR029045">
    <property type="entry name" value="ClpP/crotonase-like_dom_sf"/>
</dbReference>
<dbReference type="SUPFAM" id="SSF52096">
    <property type="entry name" value="ClpP/crotonase"/>
    <property type="match status" value="1"/>
</dbReference>
<evidence type="ECO:0000313" key="1">
    <source>
        <dbReference type="EMBL" id="PEH87216.1"/>
    </source>
</evidence>
<name>A0A2A7UPS8_COMTR</name>
<proteinExistence type="predicted"/>
<dbReference type="AlphaFoldDB" id="A0A2A7UPS8"/>
<reference evidence="2" key="1">
    <citation type="submission" date="2017-09" db="EMBL/GenBank/DDBJ databases">
        <title>FDA dAtabase for Regulatory Grade micrObial Sequences (FDA-ARGOS): Supporting development and validation of Infectious Disease Dx tests.</title>
        <authorList>
            <person name="Minogue T."/>
            <person name="Wolcott M."/>
            <person name="Wasieloski L."/>
            <person name="Aguilar W."/>
            <person name="Moore D."/>
            <person name="Tallon L."/>
            <person name="Sadzewicz L."/>
            <person name="Ott S."/>
            <person name="Zhao X."/>
            <person name="Nagaraj S."/>
            <person name="Vavikolanu K."/>
            <person name="Aluvathingal J."/>
            <person name="Nadendla S."/>
            <person name="Sichtig H."/>
        </authorList>
    </citation>
    <scope>NUCLEOTIDE SEQUENCE [LARGE SCALE GENOMIC DNA]</scope>
    <source>
        <strain evidence="2">FDAARGOS_394</strain>
    </source>
</reference>
<keyword evidence="2" id="KW-1185">Reference proteome</keyword>
<sequence>MLRAAENSVCFRAYVKVGLNTGAAASRFLAEFVSRRRVPKLCPAGRRISGERLASCGPV</sequence>
<dbReference type="EMBL" id="PDEA01000001">
    <property type="protein sequence ID" value="PEH87216.1"/>
    <property type="molecule type" value="Genomic_DNA"/>
</dbReference>